<gene>
    <name evidence="2" type="ORF">GMA92_00820</name>
</gene>
<dbReference type="AlphaFoldDB" id="A0A9X5AN37"/>
<feature type="coiled-coil region" evidence="1">
    <location>
        <begin position="18"/>
        <end position="45"/>
    </location>
</feature>
<evidence type="ECO:0000313" key="2">
    <source>
        <dbReference type="EMBL" id="MTK19979.1"/>
    </source>
</evidence>
<organism evidence="2 3">
    <name type="scientific">Turicibacter sanguinis</name>
    <dbReference type="NCBI Taxonomy" id="154288"/>
    <lineage>
        <taxon>Bacteria</taxon>
        <taxon>Bacillati</taxon>
        <taxon>Bacillota</taxon>
        <taxon>Erysipelotrichia</taxon>
        <taxon>Erysipelotrichales</taxon>
        <taxon>Turicibacteraceae</taxon>
        <taxon>Turicibacter</taxon>
    </lineage>
</organism>
<protein>
    <submittedName>
        <fullName evidence="2">Uncharacterized protein</fullName>
    </submittedName>
</protein>
<reference evidence="2 3" key="1">
    <citation type="journal article" date="2019" name="Nat. Med.">
        <title>A library of human gut bacterial isolates paired with longitudinal multiomics data enables mechanistic microbiome research.</title>
        <authorList>
            <person name="Poyet M."/>
            <person name="Groussin M."/>
            <person name="Gibbons S.M."/>
            <person name="Avila-Pacheco J."/>
            <person name="Jiang X."/>
            <person name="Kearney S.M."/>
            <person name="Perrotta A.R."/>
            <person name="Berdy B."/>
            <person name="Zhao S."/>
            <person name="Lieberman T.D."/>
            <person name="Swanson P.K."/>
            <person name="Smith M."/>
            <person name="Roesemann S."/>
            <person name="Alexander J.E."/>
            <person name="Rich S.A."/>
            <person name="Livny J."/>
            <person name="Vlamakis H."/>
            <person name="Clish C."/>
            <person name="Bullock K."/>
            <person name="Deik A."/>
            <person name="Scott J."/>
            <person name="Pierce K.A."/>
            <person name="Xavier R.J."/>
            <person name="Alm E.J."/>
        </authorList>
    </citation>
    <scope>NUCLEOTIDE SEQUENCE [LARGE SCALE GENOMIC DNA]</scope>
    <source>
        <strain evidence="2 3">BIOML-A198</strain>
    </source>
</reference>
<proteinExistence type="predicted"/>
<accession>A0A9X5AN37</accession>
<keyword evidence="1" id="KW-0175">Coiled coil</keyword>
<dbReference type="Proteomes" id="UP000487649">
    <property type="component" value="Unassembled WGS sequence"/>
</dbReference>
<name>A0A9X5AN37_9FIRM</name>
<dbReference type="EMBL" id="WMQE01000001">
    <property type="protein sequence ID" value="MTK19979.1"/>
    <property type="molecule type" value="Genomic_DNA"/>
</dbReference>
<dbReference type="RefSeq" id="WP_155222798.1">
    <property type="nucleotide sequence ID" value="NZ_JBKXON010000096.1"/>
</dbReference>
<evidence type="ECO:0000256" key="1">
    <source>
        <dbReference type="SAM" id="Coils"/>
    </source>
</evidence>
<comment type="caution">
    <text evidence="2">The sequence shown here is derived from an EMBL/GenBank/DDBJ whole genome shotgun (WGS) entry which is preliminary data.</text>
</comment>
<evidence type="ECO:0000313" key="3">
    <source>
        <dbReference type="Proteomes" id="UP000487649"/>
    </source>
</evidence>
<sequence>MSKINIPSFKINATMYGVSEALNKANELVDTLKKANSLIEELANLDIRVDFGNSNDFRQGDD</sequence>